<accession>A0AAD7BMR7</accession>
<dbReference type="SFLD" id="SFLDG01162">
    <property type="entry name" value="I"/>
    <property type="match status" value="1"/>
</dbReference>
<gene>
    <name evidence="4" type="ORF">FB45DRAFT_1084065</name>
</gene>
<dbReference type="Proteomes" id="UP001221142">
    <property type="component" value="Unassembled WGS sequence"/>
</dbReference>
<protein>
    <submittedName>
        <fullName evidence="4">Aromatic prenyltransferase</fullName>
    </submittedName>
</protein>
<dbReference type="GO" id="GO:0009820">
    <property type="term" value="P:alkaloid metabolic process"/>
    <property type="evidence" value="ECO:0007669"/>
    <property type="project" value="InterPro"/>
</dbReference>
<dbReference type="AlphaFoldDB" id="A0AAD7BMR7"/>
<dbReference type="GO" id="GO:0016765">
    <property type="term" value="F:transferase activity, transferring alkyl or aryl (other than methyl) groups"/>
    <property type="evidence" value="ECO:0007669"/>
    <property type="project" value="InterPro"/>
</dbReference>
<dbReference type="InterPro" id="IPR017795">
    <property type="entry name" value="ABBA_NscD-like"/>
</dbReference>
<keyword evidence="5" id="KW-1185">Reference proteome</keyword>
<sequence>MVPLLGPSPAELNQLGSPPASFMTDDHTPLEISWAIGSRGDMAVRFVVESLDGNNGSSLSPGESLKDLGLFCPVQQAEVDLTWIDICRKTLLVENPPQSSRREDSSQIFIGGDLQRDQYGIVGKMYFIPHLRAAIQGLGLSHGWKILGEHLESLPEVDRPTPTMVAIDCLEPAKNRAKVYVRVPESSSSFNAIARLLTLGGQICDQSVEYTLSALRRLWGLLFPGVGEDEPLLCRGGQEYYPRGFVLYYEMALARRVPIPKVYIPVRHYCDTDEQIAAAISQYLMDGGLTEIGEGYKMNLETMFQHRDLGARTGIHTYIGICTKEGSEGPVVYSYLSSEAFAPERDQLSLSYRPSTLRKLREEGLLPSAP</sequence>
<dbReference type="NCBIfam" id="TIGR03429">
    <property type="entry name" value="arom_pren_DMATS"/>
    <property type="match status" value="1"/>
</dbReference>
<dbReference type="CDD" id="cd13929">
    <property type="entry name" value="PT-DMATS_CymD"/>
    <property type="match status" value="1"/>
</dbReference>
<dbReference type="SFLD" id="SFLDS00036">
    <property type="entry name" value="Aromatic_Prenyltransferase"/>
    <property type="match status" value="1"/>
</dbReference>
<dbReference type="InterPro" id="IPR033964">
    <property type="entry name" value="ABBA"/>
</dbReference>
<comment type="caution">
    <text evidence="4">The sequence shown here is derived from an EMBL/GenBank/DDBJ whole genome shotgun (WGS) entry which is preliminary data.</text>
</comment>
<dbReference type="Pfam" id="PF11991">
    <property type="entry name" value="Trp_DMAT"/>
    <property type="match status" value="1"/>
</dbReference>
<feature type="region of interest" description="Disordered" evidence="3">
    <location>
        <begin position="1"/>
        <end position="22"/>
    </location>
</feature>
<name>A0AAD7BMR7_9AGAR</name>
<dbReference type="PANTHER" id="PTHR40627">
    <property type="entry name" value="INDOLE PRENYLTRANSFERASE TDIB-RELATED"/>
    <property type="match status" value="1"/>
</dbReference>
<comment type="similarity">
    <text evidence="1">Belongs to the tryptophan dimethylallyltransferase family.</text>
</comment>
<evidence type="ECO:0000256" key="1">
    <source>
        <dbReference type="ARBA" id="ARBA00010209"/>
    </source>
</evidence>
<organism evidence="4 5">
    <name type="scientific">Roridomyces roridus</name>
    <dbReference type="NCBI Taxonomy" id="1738132"/>
    <lineage>
        <taxon>Eukaryota</taxon>
        <taxon>Fungi</taxon>
        <taxon>Dikarya</taxon>
        <taxon>Basidiomycota</taxon>
        <taxon>Agaricomycotina</taxon>
        <taxon>Agaricomycetes</taxon>
        <taxon>Agaricomycetidae</taxon>
        <taxon>Agaricales</taxon>
        <taxon>Marasmiineae</taxon>
        <taxon>Mycenaceae</taxon>
        <taxon>Roridomyces</taxon>
    </lineage>
</organism>
<keyword evidence="2" id="KW-0808">Transferase</keyword>
<dbReference type="EMBL" id="JARKIF010000012">
    <property type="protein sequence ID" value="KAJ7625668.1"/>
    <property type="molecule type" value="Genomic_DNA"/>
</dbReference>
<evidence type="ECO:0000256" key="2">
    <source>
        <dbReference type="ARBA" id="ARBA00022679"/>
    </source>
</evidence>
<evidence type="ECO:0000313" key="5">
    <source>
        <dbReference type="Proteomes" id="UP001221142"/>
    </source>
</evidence>
<proteinExistence type="inferred from homology"/>
<evidence type="ECO:0000313" key="4">
    <source>
        <dbReference type="EMBL" id="KAJ7625668.1"/>
    </source>
</evidence>
<reference evidence="4" key="1">
    <citation type="submission" date="2023-03" db="EMBL/GenBank/DDBJ databases">
        <title>Massive genome expansion in bonnet fungi (Mycena s.s.) driven by repeated elements and novel gene families across ecological guilds.</title>
        <authorList>
            <consortium name="Lawrence Berkeley National Laboratory"/>
            <person name="Harder C.B."/>
            <person name="Miyauchi S."/>
            <person name="Viragh M."/>
            <person name="Kuo A."/>
            <person name="Thoen E."/>
            <person name="Andreopoulos B."/>
            <person name="Lu D."/>
            <person name="Skrede I."/>
            <person name="Drula E."/>
            <person name="Henrissat B."/>
            <person name="Morin E."/>
            <person name="Kohler A."/>
            <person name="Barry K."/>
            <person name="LaButti K."/>
            <person name="Morin E."/>
            <person name="Salamov A."/>
            <person name="Lipzen A."/>
            <person name="Mereny Z."/>
            <person name="Hegedus B."/>
            <person name="Baldrian P."/>
            <person name="Stursova M."/>
            <person name="Weitz H."/>
            <person name="Taylor A."/>
            <person name="Grigoriev I.V."/>
            <person name="Nagy L.G."/>
            <person name="Martin F."/>
            <person name="Kauserud H."/>
        </authorList>
    </citation>
    <scope>NUCLEOTIDE SEQUENCE</scope>
    <source>
        <strain evidence="4">9284</strain>
    </source>
</reference>
<dbReference type="PANTHER" id="PTHR40627:SF4">
    <property type="entry name" value="PRENYLTRANSFERASE ASQH1-RELATED"/>
    <property type="match status" value="1"/>
</dbReference>
<evidence type="ECO:0000256" key="3">
    <source>
        <dbReference type="SAM" id="MobiDB-lite"/>
    </source>
</evidence>